<dbReference type="PROSITE" id="PS51762">
    <property type="entry name" value="GH16_2"/>
    <property type="match status" value="1"/>
</dbReference>
<evidence type="ECO:0000313" key="5">
    <source>
        <dbReference type="Proteomes" id="UP000323502"/>
    </source>
</evidence>
<accession>A0A1G7QSQ5</accession>
<evidence type="ECO:0000256" key="1">
    <source>
        <dbReference type="ARBA" id="ARBA00006865"/>
    </source>
</evidence>
<dbReference type="InterPro" id="IPR013320">
    <property type="entry name" value="ConA-like_dom_sf"/>
</dbReference>
<comment type="similarity">
    <text evidence="1">Belongs to the glycosyl hydrolase 16 family.</text>
</comment>
<dbReference type="EMBL" id="WSUT01000002">
    <property type="protein sequence ID" value="MWC42339.1"/>
    <property type="molecule type" value="Genomic_DNA"/>
</dbReference>
<sequence length="287" mass="31580">MAAIRQCRQIDINKPVMSDRRRMSWWLSLGAGLSLGTTAACTPLPPKCAKTINLRDYRVTFDEAFDTLDVSAHGPNTRWTAHTPWNGDFGESAFVDPGDNFPFSVKDGILTIGMKRGADGKWRSGLLSSSDAAGRGFMQRTGYFEMRAMLPKGDGVWPAFWLGSIGKKGQASPEIDVLEYYGHDPATYLTTTHLWTDGKSVDQGPEVVRVPAQSLTTAMHRFGVSVEADAINVFLDGRSVACFHSAPAYLQPKMILLNLAAGGGWPINKMPGDREMKVDYVRAYVRK</sequence>
<proteinExistence type="inferred from homology"/>
<evidence type="ECO:0000313" key="3">
    <source>
        <dbReference type="EMBL" id="MWC42339.1"/>
    </source>
</evidence>
<keyword evidence="5" id="KW-1185">Reference proteome</keyword>
<dbReference type="InterPro" id="IPR000757">
    <property type="entry name" value="Beta-glucanase-like"/>
</dbReference>
<dbReference type="Pfam" id="PF00722">
    <property type="entry name" value="Glyco_hydro_16"/>
    <property type="match status" value="1"/>
</dbReference>
<protein>
    <submittedName>
        <fullName evidence="3">Family 16 glycosylhydrolase</fullName>
    </submittedName>
    <submittedName>
        <fullName evidence="4">Glycosyl hydrolases family 16</fullName>
    </submittedName>
</protein>
<dbReference type="CDD" id="cd08023">
    <property type="entry name" value="GH16_laminarinase_like"/>
    <property type="match status" value="1"/>
</dbReference>
<organism evidence="4 5">
    <name type="scientific">Sphingomonas carotinifaciens</name>
    <dbReference type="NCBI Taxonomy" id="1166323"/>
    <lineage>
        <taxon>Bacteria</taxon>
        <taxon>Pseudomonadati</taxon>
        <taxon>Pseudomonadota</taxon>
        <taxon>Alphaproteobacteria</taxon>
        <taxon>Sphingomonadales</taxon>
        <taxon>Sphingomonadaceae</taxon>
        <taxon>Sphingomonas</taxon>
    </lineage>
</organism>
<dbReference type="GO" id="GO:0005975">
    <property type="term" value="P:carbohydrate metabolic process"/>
    <property type="evidence" value="ECO:0007669"/>
    <property type="project" value="InterPro"/>
</dbReference>
<dbReference type="PANTHER" id="PTHR10963">
    <property type="entry name" value="GLYCOSYL HYDROLASE-RELATED"/>
    <property type="match status" value="1"/>
</dbReference>
<reference evidence="3 6" key="2">
    <citation type="submission" date="2019-12" db="EMBL/GenBank/DDBJ databases">
        <authorList>
            <person name="Zheng J."/>
        </authorList>
    </citation>
    <scope>NUCLEOTIDE SEQUENCE [LARGE SCALE GENOMIC DNA]</scope>
    <source>
        <strain evidence="3 6">DSM 27347</strain>
    </source>
</reference>
<dbReference type="InterPro" id="IPR050546">
    <property type="entry name" value="Glycosyl_Hydrlase_16"/>
</dbReference>
<keyword evidence="4" id="KW-0378">Hydrolase</keyword>
<evidence type="ECO:0000259" key="2">
    <source>
        <dbReference type="PROSITE" id="PS51762"/>
    </source>
</evidence>
<dbReference type="RefSeq" id="WP_160146853.1">
    <property type="nucleotide sequence ID" value="NZ_FNBI01000009.1"/>
</dbReference>
<gene>
    <name evidence="3" type="ORF">GQR91_01510</name>
    <name evidence="4" type="ORF">SAMN05216557_10931</name>
</gene>
<dbReference type="AlphaFoldDB" id="A0A1G7QSQ5"/>
<evidence type="ECO:0000313" key="6">
    <source>
        <dbReference type="Proteomes" id="UP000436801"/>
    </source>
</evidence>
<dbReference type="Proteomes" id="UP000436801">
    <property type="component" value="Unassembled WGS sequence"/>
</dbReference>
<dbReference type="OrthoDB" id="9809583at2"/>
<dbReference type="GO" id="GO:0004553">
    <property type="term" value="F:hydrolase activity, hydrolyzing O-glycosyl compounds"/>
    <property type="evidence" value="ECO:0007669"/>
    <property type="project" value="InterPro"/>
</dbReference>
<reference evidence="4 5" key="1">
    <citation type="submission" date="2016-10" db="EMBL/GenBank/DDBJ databases">
        <authorList>
            <person name="Varghese N."/>
            <person name="Submissions S."/>
        </authorList>
    </citation>
    <scope>NUCLEOTIDE SEQUENCE [LARGE SCALE GENOMIC DNA]</scope>
    <source>
        <strain evidence="4 5">S7-754</strain>
    </source>
</reference>
<name>A0A1G7QSQ5_9SPHN</name>
<dbReference type="Proteomes" id="UP000323502">
    <property type="component" value="Unassembled WGS sequence"/>
</dbReference>
<dbReference type="EMBL" id="FNBI01000009">
    <property type="protein sequence ID" value="SDG01571.1"/>
    <property type="molecule type" value="Genomic_DNA"/>
</dbReference>
<dbReference type="PANTHER" id="PTHR10963:SF55">
    <property type="entry name" value="GLYCOSIDE HYDROLASE FAMILY 16 PROTEIN"/>
    <property type="match status" value="1"/>
</dbReference>
<feature type="domain" description="GH16" evidence="2">
    <location>
        <begin position="37"/>
        <end position="287"/>
    </location>
</feature>
<dbReference type="Gene3D" id="2.60.120.200">
    <property type="match status" value="1"/>
</dbReference>
<dbReference type="SUPFAM" id="SSF49899">
    <property type="entry name" value="Concanavalin A-like lectins/glucanases"/>
    <property type="match status" value="1"/>
</dbReference>
<evidence type="ECO:0000313" key="4">
    <source>
        <dbReference type="EMBL" id="SDG01571.1"/>
    </source>
</evidence>